<dbReference type="PANTHER" id="PTHR34343:SF1">
    <property type="entry name" value="SEROLOGICALLY DEFINED COLON CANCER ANTIGEN 8"/>
    <property type="match status" value="1"/>
</dbReference>
<dbReference type="GO" id="GO:0007098">
    <property type="term" value="P:centrosome cycle"/>
    <property type="evidence" value="ECO:0007669"/>
    <property type="project" value="InterPro"/>
</dbReference>
<dbReference type="GO" id="GO:0035148">
    <property type="term" value="P:tube formation"/>
    <property type="evidence" value="ECO:0007669"/>
    <property type="project" value="TreeGrafter"/>
</dbReference>
<name>A0A3R7SUD2_PENVA</name>
<proteinExistence type="predicted"/>
<feature type="coiled-coil region" evidence="1">
    <location>
        <begin position="93"/>
        <end position="187"/>
    </location>
</feature>
<gene>
    <name evidence="2" type="ORF">C7M84_005960</name>
</gene>
<dbReference type="GO" id="GO:0030010">
    <property type="term" value="P:establishment of cell polarity"/>
    <property type="evidence" value="ECO:0007669"/>
    <property type="project" value="TreeGrafter"/>
</dbReference>
<dbReference type="GO" id="GO:0005813">
    <property type="term" value="C:centrosome"/>
    <property type="evidence" value="ECO:0007669"/>
    <property type="project" value="InterPro"/>
</dbReference>
<dbReference type="PANTHER" id="PTHR34343">
    <property type="entry name" value="SEROLOGICALLY DEFINED COLON CANCER ANTIGEN 8"/>
    <property type="match status" value="1"/>
</dbReference>
<evidence type="ECO:0000256" key="1">
    <source>
        <dbReference type="SAM" id="Coils"/>
    </source>
</evidence>
<sequence>MKRSALSVSFPPRQMDVVDSDRYREAVERLRRLLYDPPPWDAPPTVHPDHALHSTHHTYNASHYTAVSGGDMEGVRVGMGLGGVPSRWLLEMLRHQEDLIAQLEKENEFLKREVVSVGEGVKSMAKENTELNRRLTESLNQAINTGEGSDISSYNLDEMDEAIQRQVAALSRERALLQEEVGRLEGSLAAVTKREQEALAKLNHALALAQDTHAHTAKVRASSESALEEVTNLLTVTQQEGKELKRQLADAEERLKKQEGNAEEREAQQRQRLQRLEDDRDELEQLVSQVKQQVRDGARKIADLEEDLHVAKAARLRLEAQLEEQRQHSKDAHSRLDQIIMALV</sequence>
<evidence type="ECO:0000313" key="3">
    <source>
        <dbReference type="Proteomes" id="UP000283509"/>
    </source>
</evidence>
<evidence type="ECO:0000313" key="2">
    <source>
        <dbReference type="EMBL" id="ROT75503.1"/>
    </source>
</evidence>
<accession>A0A3R7SUD2</accession>
<organism evidence="2 3">
    <name type="scientific">Penaeus vannamei</name>
    <name type="common">Whiteleg shrimp</name>
    <name type="synonym">Litopenaeus vannamei</name>
    <dbReference type="NCBI Taxonomy" id="6689"/>
    <lineage>
        <taxon>Eukaryota</taxon>
        <taxon>Metazoa</taxon>
        <taxon>Ecdysozoa</taxon>
        <taxon>Arthropoda</taxon>
        <taxon>Crustacea</taxon>
        <taxon>Multicrustacea</taxon>
        <taxon>Malacostraca</taxon>
        <taxon>Eumalacostraca</taxon>
        <taxon>Eucarida</taxon>
        <taxon>Decapoda</taxon>
        <taxon>Dendrobranchiata</taxon>
        <taxon>Penaeoidea</taxon>
        <taxon>Penaeidae</taxon>
        <taxon>Penaeus</taxon>
    </lineage>
</organism>
<comment type="caution">
    <text evidence="2">The sequence shown here is derived from an EMBL/GenBank/DDBJ whole genome shotgun (WGS) entry which is preliminary data.</text>
</comment>
<protein>
    <submittedName>
        <fullName evidence="2">Uncharacterized protein</fullName>
    </submittedName>
</protein>
<dbReference type="AlphaFoldDB" id="A0A3R7SUD2"/>
<keyword evidence="3" id="KW-1185">Reference proteome</keyword>
<feature type="coiled-coil region" evidence="1">
    <location>
        <begin position="227"/>
        <end position="328"/>
    </location>
</feature>
<reference evidence="2 3" key="1">
    <citation type="submission" date="2018-04" db="EMBL/GenBank/DDBJ databases">
        <authorList>
            <person name="Zhang X."/>
            <person name="Yuan J."/>
            <person name="Li F."/>
            <person name="Xiang J."/>
        </authorList>
    </citation>
    <scope>NUCLEOTIDE SEQUENCE [LARGE SCALE GENOMIC DNA]</scope>
    <source>
        <tissue evidence="2">Muscle</tissue>
    </source>
</reference>
<dbReference type="EMBL" id="QCYY01001764">
    <property type="protein sequence ID" value="ROT75503.1"/>
    <property type="molecule type" value="Genomic_DNA"/>
</dbReference>
<dbReference type="GO" id="GO:0005814">
    <property type="term" value="C:centriole"/>
    <property type="evidence" value="ECO:0007669"/>
    <property type="project" value="TreeGrafter"/>
</dbReference>
<dbReference type="OrthoDB" id="6377913at2759"/>
<keyword evidence="1" id="KW-0175">Coiled coil</keyword>
<dbReference type="Proteomes" id="UP000283509">
    <property type="component" value="Unassembled WGS sequence"/>
</dbReference>
<dbReference type="GO" id="GO:0001764">
    <property type="term" value="P:neuron migration"/>
    <property type="evidence" value="ECO:0007669"/>
    <property type="project" value="TreeGrafter"/>
</dbReference>
<dbReference type="InterPro" id="IPR031887">
    <property type="entry name" value="SDCCAG8"/>
</dbReference>
<reference evidence="2 3" key="2">
    <citation type="submission" date="2019-01" db="EMBL/GenBank/DDBJ databases">
        <title>The decoding of complex shrimp genome reveals the adaptation for benthos swimmer, frequently molting mechanism and breeding impact on genome.</title>
        <authorList>
            <person name="Sun Y."/>
            <person name="Gao Y."/>
            <person name="Yu Y."/>
        </authorList>
    </citation>
    <scope>NUCLEOTIDE SEQUENCE [LARGE SCALE GENOMIC DNA]</scope>
    <source>
        <tissue evidence="2">Muscle</tissue>
    </source>
</reference>